<accession>A0A0K0D0W5</accession>
<evidence type="ECO:0000256" key="7">
    <source>
        <dbReference type="ARBA" id="ARBA00023136"/>
    </source>
</evidence>
<dbReference type="PANTHER" id="PTHR19359:SF41">
    <property type="entry name" value="GEO08203P1"/>
    <property type="match status" value="1"/>
</dbReference>
<evidence type="ECO:0000256" key="3">
    <source>
        <dbReference type="ARBA" id="ARBA00022692"/>
    </source>
</evidence>
<protein>
    <submittedName>
        <fullName evidence="12">Cytochrome b5 heme-binding domain-containing protein</fullName>
    </submittedName>
</protein>
<name>A0A0K0D0W5_ANGCA</name>
<keyword evidence="7" id="KW-0472">Membrane</keyword>
<dbReference type="SUPFAM" id="SSF53822">
    <property type="entry name" value="Periplasmic binding protein-like I"/>
    <property type="match status" value="1"/>
</dbReference>
<evidence type="ECO:0000256" key="6">
    <source>
        <dbReference type="ARBA" id="ARBA00023004"/>
    </source>
</evidence>
<dbReference type="PROSITE" id="PS50255">
    <property type="entry name" value="CYTOCHROME_B5_2"/>
    <property type="match status" value="1"/>
</dbReference>
<dbReference type="WBParaSite" id="ACAC_0000371001-mRNA-1">
    <property type="protein sequence ID" value="ACAC_0000371001-mRNA-1"/>
    <property type="gene ID" value="ACAC_0000371001"/>
</dbReference>
<reference evidence="12" key="2">
    <citation type="submission" date="2017-02" db="UniProtKB">
        <authorList>
            <consortium name="WormBaseParasite"/>
        </authorList>
    </citation>
    <scope>IDENTIFICATION</scope>
</reference>
<dbReference type="SMART" id="SM01117">
    <property type="entry name" value="Cyt-b5"/>
    <property type="match status" value="1"/>
</dbReference>
<dbReference type="PRINTS" id="PR00363">
    <property type="entry name" value="CYTOCHROMEB5"/>
</dbReference>
<evidence type="ECO:0000313" key="11">
    <source>
        <dbReference type="Proteomes" id="UP000035642"/>
    </source>
</evidence>
<dbReference type="PANTHER" id="PTHR19359">
    <property type="entry name" value="CYTOCHROME B5"/>
    <property type="match status" value="1"/>
</dbReference>
<keyword evidence="4 9" id="KW-0479">Metal-binding</keyword>
<dbReference type="Pfam" id="PF01094">
    <property type="entry name" value="ANF_receptor"/>
    <property type="match status" value="1"/>
</dbReference>
<keyword evidence="5" id="KW-1133">Transmembrane helix</keyword>
<dbReference type="SUPFAM" id="SSF55856">
    <property type="entry name" value="Cytochrome b5-like heme/steroid binding domain"/>
    <property type="match status" value="1"/>
</dbReference>
<comment type="similarity">
    <text evidence="8 9">Belongs to the cytochrome b5 family.</text>
</comment>
<dbReference type="AlphaFoldDB" id="A0A0K0D0W5"/>
<evidence type="ECO:0000256" key="5">
    <source>
        <dbReference type="ARBA" id="ARBA00022989"/>
    </source>
</evidence>
<organism evidence="11 12">
    <name type="scientific">Angiostrongylus cantonensis</name>
    <name type="common">Rat lungworm</name>
    <dbReference type="NCBI Taxonomy" id="6313"/>
    <lineage>
        <taxon>Eukaryota</taxon>
        <taxon>Metazoa</taxon>
        <taxon>Ecdysozoa</taxon>
        <taxon>Nematoda</taxon>
        <taxon>Chromadorea</taxon>
        <taxon>Rhabditida</taxon>
        <taxon>Rhabditina</taxon>
        <taxon>Rhabditomorpha</taxon>
        <taxon>Strongyloidea</taxon>
        <taxon>Metastrongylidae</taxon>
        <taxon>Angiostrongylus</taxon>
    </lineage>
</organism>
<dbReference type="PROSITE" id="PS00191">
    <property type="entry name" value="CYTOCHROME_B5_1"/>
    <property type="match status" value="1"/>
</dbReference>
<dbReference type="STRING" id="6313.A0A0K0D0W5"/>
<keyword evidence="6 9" id="KW-0408">Iron</keyword>
<dbReference type="GO" id="GO:0016020">
    <property type="term" value="C:membrane"/>
    <property type="evidence" value="ECO:0007669"/>
    <property type="project" value="UniProtKB-SubCell"/>
</dbReference>
<dbReference type="GO" id="GO:0046872">
    <property type="term" value="F:metal ion binding"/>
    <property type="evidence" value="ECO:0007669"/>
    <property type="project" value="UniProtKB-UniRule"/>
</dbReference>
<dbReference type="Pfam" id="PF00173">
    <property type="entry name" value="Cyt-b5"/>
    <property type="match status" value="1"/>
</dbReference>
<evidence type="ECO:0000259" key="10">
    <source>
        <dbReference type="PROSITE" id="PS50255"/>
    </source>
</evidence>
<keyword evidence="11" id="KW-1185">Reference proteome</keyword>
<evidence type="ECO:0000313" key="12">
    <source>
        <dbReference type="WBParaSite" id="ACAC_0000371001-mRNA-1"/>
    </source>
</evidence>
<keyword evidence="3" id="KW-0812">Transmembrane</keyword>
<dbReference type="InterPro" id="IPR001828">
    <property type="entry name" value="ANF_lig-bd_rcpt"/>
</dbReference>
<evidence type="ECO:0000256" key="9">
    <source>
        <dbReference type="RuleBase" id="RU362121"/>
    </source>
</evidence>
<feature type="domain" description="Cytochrome b5 heme-binding" evidence="10">
    <location>
        <begin position="15"/>
        <end position="99"/>
    </location>
</feature>
<evidence type="ECO:0000256" key="1">
    <source>
        <dbReference type="ARBA" id="ARBA00004370"/>
    </source>
</evidence>
<evidence type="ECO:0000256" key="8">
    <source>
        <dbReference type="ARBA" id="ARBA00038168"/>
    </source>
</evidence>
<reference evidence="11" key="1">
    <citation type="submission" date="2012-09" db="EMBL/GenBank/DDBJ databases">
        <authorList>
            <person name="Martin A.A."/>
        </authorList>
    </citation>
    <scope>NUCLEOTIDE SEQUENCE</scope>
</reference>
<dbReference type="Proteomes" id="UP000035642">
    <property type="component" value="Unassembled WGS sequence"/>
</dbReference>
<comment type="subcellular location">
    <subcellularLocation>
        <location evidence="1">Membrane</location>
    </subcellularLocation>
</comment>
<proteinExistence type="inferred from homology"/>
<keyword evidence="2 9" id="KW-0349">Heme</keyword>
<dbReference type="InterPro" id="IPR018506">
    <property type="entry name" value="Cyt_B5_heme-BS"/>
</dbReference>
<dbReference type="InterPro" id="IPR001199">
    <property type="entry name" value="Cyt_B5-like_heme/steroid-bd"/>
</dbReference>
<dbReference type="InterPro" id="IPR036400">
    <property type="entry name" value="Cyt_B5-like_heme/steroid_sf"/>
</dbReference>
<dbReference type="Gene3D" id="3.10.120.10">
    <property type="entry name" value="Cytochrome b5-like heme/steroid binding domain"/>
    <property type="match status" value="1"/>
</dbReference>
<dbReference type="InterPro" id="IPR028082">
    <property type="entry name" value="Peripla_BP_I"/>
</dbReference>
<dbReference type="InterPro" id="IPR050668">
    <property type="entry name" value="Cytochrome_b5"/>
</dbReference>
<sequence>MVFIGKAVDRMAENLRTIPMSEVEQHSNEESCWIIINGKGYPQMYLPLFQVYDVTTFLSEHPGGAEAIMEFAGKDATVAFEDVGHSKDAGEMTEEYLIGAKFSVCSFCLSNLQIRSNLSIMDGFGEITVALNVFWEYVGWRQTAGAVGVAWDKIQSDGILPEYSELNLTWVISECDNTVDAGAIIEWARNGVDVVLGPACPPCTLLTKKSVSNQSTAVISGVVAEYFNFPMVIWAPTFSSVLLSADDYPTMMAPTWSSISQARTLALLFERYRWSEVAVVYYTARIDAIPRCSLIIADLEVGLCCFT</sequence>
<dbReference type="Gene3D" id="3.40.50.2300">
    <property type="match status" value="1"/>
</dbReference>
<evidence type="ECO:0000256" key="2">
    <source>
        <dbReference type="ARBA" id="ARBA00022617"/>
    </source>
</evidence>
<dbReference type="GO" id="GO:0020037">
    <property type="term" value="F:heme binding"/>
    <property type="evidence" value="ECO:0007669"/>
    <property type="project" value="UniProtKB-UniRule"/>
</dbReference>
<evidence type="ECO:0000256" key="4">
    <source>
        <dbReference type="ARBA" id="ARBA00022723"/>
    </source>
</evidence>